<dbReference type="PANTHER" id="PTHR30290:SF10">
    <property type="entry name" value="PERIPLASMIC OLIGOPEPTIDE-BINDING PROTEIN-RELATED"/>
    <property type="match status" value="1"/>
</dbReference>
<evidence type="ECO:0000259" key="5">
    <source>
        <dbReference type="Pfam" id="PF00496"/>
    </source>
</evidence>
<comment type="subcellular location">
    <subcellularLocation>
        <location evidence="1">Cell envelope</location>
    </subcellularLocation>
</comment>
<feature type="domain" description="Solute-binding protein family 5" evidence="5">
    <location>
        <begin position="12"/>
        <end position="299"/>
    </location>
</feature>
<keyword evidence="4" id="KW-0732">Signal</keyword>
<sequence length="301" mass="34963">MKNAKKYYEQKSETKVDFEEVGVKAVQGGPLTFELHCDQPKSLFKVVNSLNMVILVPPKSYDAAFQNDAQTQSSYGTVNFPFQSYGPYVLKEWSNNQKFVFNKNYNYFDKNKVAYKSIVKRVVMENNVFESMFEEKKINALPLMNDPMYHKYKQHPLLKMSPVDKRQTLCFNNVKRGDKKATPKLLEDLDFKKAVLFALNRSDVGETVDVFSDGELAVVPKITSFLEEPLMYNESEEHKANIQDFEPENKGYNPTKAYELFKKAYNHLFDADKQKTVEIEFLVAKTQEERVNLARFVKKTN</sequence>
<evidence type="ECO:0000313" key="7">
    <source>
        <dbReference type="Proteomes" id="UP000825369"/>
    </source>
</evidence>
<evidence type="ECO:0000313" key="6">
    <source>
        <dbReference type="EMBL" id="QYC30795.1"/>
    </source>
</evidence>
<dbReference type="Proteomes" id="UP000825369">
    <property type="component" value="Chromosome"/>
</dbReference>
<reference evidence="6 7" key="1">
    <citation type="journal article" date="2021" name="Mol. Plant">
        <title>Genomic insights into the fast growth of paulownias and the formation of Paulownia witches' broom.</title>
        <authorList>
            <person name="Cao Y."/>
            <person name="Sun G."/>
            <person name="Zhai X."/>
            <person name="Xu P."/>
            <person name="Ma L."/>
            <person name="Deng M."/>
            <person name="Zhao Z."/>
            <person name="Yang H."/>
            <person name="Dong Y."/>
            <person name="Shang Z."/>
            <person name="Lv Y."/>
            <person name="Yan L."/>
            <person name="Liu H."/>
            <person name="Cao X."/>
            <person name="Li B."/>
            <person name="Wang Z."/>
            <person name="Zhao X."/>
            <person name="Yu H."/>
            <person name="Wang F."/>
            <person name="Ma W."/>
            <person name="Huang J."/>
            <person name="Fan G."/>
        </authorList>
    </citation>
    <scope>NUCLEOTIDE SEQUENCE [LARGE SCALE GENOMIC DNA]</scope>
    <source>
        <strain evidence="6 7">Zhengzhou</strain>
    </source>
</reference>
<dbReference type="InterPro" id="IPR039424">
    <property type="entry name" value="SBP_5"/>
</dbReference>
<evidence type="ECO:0000256" key="2">
    <source>
        <dbReference type="ARBA" id="ARBA00005695"/>
    </source>
</evidence>
<name>A0ABX8TNP7_9MOLU</name>
<proteinExistence type="inferred from homology"/>
<keyword evidence="7" id="KW-1185">Reference proteome</keyword>
<accession>A0ABX8TNP7</accession>
<evidence type="ECO:0000256" key="1">
    <source>
        <dbReference type="ARBA" id="ARBA00004196"/>
    </source>
</evidence>
<dbReference type="EMBL" id="CP066882">
    <property type="protein sequence ID" value="QYC30795.1"/>
    <property type="molecule type" value="Genomic_DNA"/>
</dbReference>
<protein>
    <recommendedName>
        <fullName evidence="5">Solute-binding protein family 5 domain-containing protein</fullName>
    </recommendedName>
</protein>
<dbReference type="Pfam" id="PF00496">
    <property type="entry name" value="SBP_bac_5"/>
    <property type="match status" value="1"/>
</dbReference>
<gene>
    <name evidence="6" type="ORF">HGD80_03255</name>
</gene>
<dbReference type="RefSeq" id="WP_219474429.1">
    <property type="nucleotide sequence ID" value="NZ_CP066882.1"/>
</dbReference>
<evidence type="ECO:0000256" key="3">
    <source>
        <dbReference type="ARBA" id="ARBA00022448"/>
    </source>
</evidence>
<comment type="similarity">
    <text evidence="2">Belongs to the bacterial solute-binding protein 5 family.</text>
</comment>
<keyword evidence="3" id="KW-0813">Transport</keyword>
<dbReference type="PANTHER" id="PTHR30290">
    <property type="entry name" value="PERIPLASMIC BINDING COMPONENT OF ABC TRANSPORTER"/>
    <property type="match status" value="1"/>
</dbReference>
<organism evidence="6 7">
    <name type="scientific">Paulownia witches'-broom phytoplasma</name>
    <dbReference type="NCBI Taxonomy" id="39647"/>
    <lineage>
        <taxon>Bacteria</taxon>
        <taxon>Bacillati</taxon>
        <taxon>Mycoplasmatota</taxon>
        <taxon>Mollicutes</taxon>
        <taxon>Acholeplasmatales</taxon>
        <taxon>Acholeplasmataceae</taxon>
        <taxon>Candidatus Phytoplasma</taxon>
        <taxon>16SrI (Aster yellows group)</taxon>
    </lineage>
</organism>
<evidence type="ECO:0000256" key="4">
    <source>
        <dbReference type="ARBA" id="ARBA00022729"/>
    </source>
</evidence>
<dbReference type="InterPro" id="IPR000914">
    <property type="entry name" value="SBP_5_dom"/>
</dbReference>